<feature type="domain" description="6-Cys" evidence="9">
    <location>
        <begin position="831"/>
        <end position="961"/>
    </location>
</feature>
<keyword evidence="7" id="KW-0325">Glycoprotein</keyword>
<evidence type="ECO:0000256" key="2">
    <source>
        <dbReference type="ARBA" id="ARBA00004241"/>
    </source>
</evidence>
<dbReference type="OrthoDB" id="365660at2759"/>
<reference evidence="11" key="1">
    <citation type="journal article" date="2014" name="Nucleic Acids Res.">
        <title>The evolutionary dynamics of variant antigen genes in Babesia reveal a history of genomic innovation underlying host-parasite interaction.</title>
        <authorList>
            <person name="Jackson A.P."/>
            <person name="Otto T.D."/>
            <person name="Darby A."/>
            <person name="Ramaprasad A."/>
            <person name="Xia D."/>
            <person name="Echaide I.E."/>
            <person name="Farber M."/>
            <person name="Gahlot S."/>
            <person name="Gamble J."/>
            <person name="Gupta D."/>
            <person name="Gupta Y."/>
            <person name="Jackson L."/>
            <person name="Malandrin L."/>
            <person name="Malas T.B."/>
            <person name="Moussa E."/>
            <person name="Nair M."/>
            <person name="Reid A.J."/>
            <person name="Sanders M."/>
            <person name="Sharma J."/>
            <person name="Tracey A."/>
            <person name="Quail M.A."/>
            <person name="Weir W."/>
            <person name="Wastling J.M."/>
            <person name="Hall N."/>
            <person name="Willadsen P."/>
            <person name="Lingelbach K."/>
            <person name="Shiels B."/>
            <person name="Tait A."/>
            <person name="Berriman M."/>
            <person name="Allred D.R."/>
            <person name="Pain A."/>
        </authorList>
    </citation>
    <scope>NUCLEOTIDE SEQUENCE [LARGE SCALE GENOMIC DNA]</scope>
    <source>
        <strain evidence="11">Bond</strain>
    </source>
</reference>
<feature type="signal peptide" evidence="8">
    <location>
        <begin position="1"/>
        <end position="26"/>
    </location>
</feature>
<gene>
    <name evidence="10" type="ORF">BBBOND_0405030</name>
</gene>
<dbReference type="KEGG" id="bbig:BBBOND_0405030"/>
<keyword evidence="5" id="KW-0472">Membrane</keyword>
<evidence type="ECO:0000256" key="5">
    <source>
        <dbReference type="ARBA" id="ARBA00023136"/>
    </source>
</evidence>
<dbReference type="EMBL" id="LK391711">
    <property type="protein sequence ID" value="CDR98018.1"/>
    <property type="molecule type" value="Genomic_DNA"/>
</dbReference>
<proteinExistence type="predicted"/>
<sequence>MGAYHVLRALLALCAIWMDFIPYIDAMICDFAGPDELLVHNALVICHMNMDDFDSASAICPHRVNETEYIWHPQSASDDHSHFNTYISEYGAFKSLALSNVFITDAPVKFVSMESHQSQTAIHFNVPIHDVFAVTDHRLIFVCGPKDLVLSAALQRRLDALDGYAETQKYPWSPATPLTEEIEKMGRTVGLGVLFLYREHLTVLLQGCGSRPSPLFDPDVEVTVDRATGTRSCVANPISRSPIGFLCEGKIEPEDCMRYLLDQNGEVVVAPEPYSYLKFYDTRWVVARYFNSLALPPFQGECRCIDSETGQVKARIEVRSKTEYICDITGKIFRNRVRPIRGHWCSVVLHPGSTLTIRFPIDSATTISGEDSDEHRQLGPPSQKRAKYLFETGFQPTDLKRMRQLKNHDGFNLYYDVSYRRIIAGDALELDVSKMSQGEVKLIYHMNEPLALRSGPNSFFYHWTLNAVSKYIFDRIRATVKVSFAFTHRYTILGCDREQRRVFNDKISRKYCSTKWMGNGVGNIYECLYQNTPQISIVGIYCSTGEELLPNNCESTAYDLNTNRIMPLPAYVRNMTPYPMQRFQVFDIAFHTTNAFSCACVCVDQRGYERSRLVLQSNDHKHYVYEILRKDAPHPILPYAVLPWREVGLWSDERSLLRSFVLYNVYTTSHILHVGKTLWLDCGVGSETPPHSAPNDVASNGRRAASWLPYYTQHFYYTVNHTASGPEIIRKTYGESIASTGGFRIVDNDPQIRSYQRMMIQSHMNAVLVSKDPVHKKFVPMTFVCGRNPDPSDLTVVSGDVSASTISHVTASSAQYASYLVQVAVEMTDPYMQGCGVTYLSTELFRPETPKLYDADGELQFGCQIDIETAKEAAFYCPAPYVLDPPNCFDQVYVNGEVKNLTEISKSLIASASSHFVTLLFDSARIGPGETLHQTPPLECRCVTIKGIVLSTIHIENYYSK</sequence>
<dbReference type="AlphaFoldDB" id="A0A061DBS0"/>
<evidence type="ECO:0000313" key="11">
    <source>
        <dbReference type="Proteomes" id="UP000033188"/>
    </source>
</evidence>
<evidence type="ECO:0000259" key="9">
    <source>
        <dbReference type="PROSITE" id="PS51701"/>
    </source>
</evidence>
<evidence type="ECO:0000313" key="10">
    <source>
        <dbReference type="EMBL" id="CDR98018.1"/>
    </source>
</evidence>
<evidence type="ECO:0000256" key="7">
    <source>
        <dbReference type="ARBA" id="ARBA00023180"/>
    </source>
</evidence>
<name>A0A061DBS0_BABBI</name>
<dbReference type="InterPro" id="IPR010884">
    <property type="entry name" value="6_CYS_dom"/>
</dbReference>
<comment type="subcellular location">
    <subcellularLocation>
        <location evidence="1">Cell membrane</location>
    </subcellularLocation>
    <subcellularLocation>
        <location evidence="2">Cell surface</location>
    </subcellularLocation>
</comment>
<accession>A0A061DBS0</accession>
<dbReference type="Proteomes" id="UP000033188">
    <property type="component" value="Chromosome 5"/>
</dbReference>
<evidence type="ECO:0000256" key="4">
    <source>
        <dbReference type="ARBA" id="ARBA00022729"/>
    </source>
</evidence>
<evidence type="ECO:0000256" key="1">
    <source>
        <dbReference type="ARBA" id="ARBA00004236"/>
    </source>
</evidence>
<protein>
    <recommendedName>
        <fullName evidence="9">6-Cys domain-containing protein</fullName>
    </recommendedName>
</protein>
<dbReference type="PROSITE" id="PS51701">
    <property type="entry name" value="6_CYS"/>
    <property type="match status" value="1"/>
</dbReference>
<keyword evidence="11" id="KW-1185">Reference proteome</keyword>
<dbReference type="GO" id="GO:0009986">
    <property type="term" value="C:cell surface"/>
    <property type="evidence" value="ECO:0007669"/>
    <property type="project" value="UniProtKB-SubCell"/>
</dbReference>
<organism evidence="10 11">
    <name type="scientific">Babesia bigemina</name>
    <dbReference type="NCBI Taxonomy" id="5866"/>
    <lineage>
        <taxon>Eukaryota</taxon>
        <taxon>Sar</taxon>
        <taxon>Alveolata</taxon>
        <taxon>Apicomplexa</taxon>
        <taxon>Aconoidasida</taxon>
        <taxon>Piroplasmida</taxon>
        <taxon>Babesiidae</taxon>
        <taxon>Babesia</taxon>
    </lineage>
</organism>
<dbReference type="GeneID" id="24566559"/>
<dbReference type="GO" id="GO:0005886">
    <property type="term" value="C:plasma membrane"/>
    <property type="evidence" value="ECO:0007669"/>
    <property type="project" value="UniProtKB-SubCell"/>
</dbReference>
<dbReference type="Pfam" id="PF07422">
    <property type="entry name" value="s48_45"/>
    <property type="match status" value="1"/>
</dbReference>
<feature type="chain" id="PRO_5001600779" description="6-Cys domain-containing protein" evidence="8">
    <location>
        <begin position="27"/>
        <end position="961"/>
    </location>
</feature>
<dbReference type="VEuPathDB" id="PiroplasmaDB:BBBOND_0405030"/>
<keyword evidence="6" id="KW-1015">Disulfide bond</keyword>
<evidence type="ECO:0000256" key="8">
    <source>
        <dbReference type="SAM" id="SignalP"/>
    </source>
</evidence>
<dbReference type="Gene3D" id="2.60.40.2860">
    <property type="match status" value="1"/>
</dbReference>
<dbReference type="InterPro" id="IPR038160">
    <property type="entry name" value="6_CYS_dom_sf"/>
</dbReference>
<evidence type="ECO:0000256" key="3">
    <source>
        <dbReference type="ARBA" id="ARBA00022475"/>
    </source>
</evidence>
<keyword evidence="4 8" id="KW-0732">Signal</keyword>
<evidence type="ECO:0000256" key="6">
    <source>
        <dbReference type="ARBA" id="ARBA00023157"/>
    </source>
</evidence>
<dbReference type="RefSeq" id="XP_012770204.1">
    <property type="nucleotide sequence ID" value="XM_012914750.1"/>
</dbReference>
<keyword evidence="3" id="KW-1003">Cell membrane</keyword>